<feature type="transmembrane region" description="Helical" evidence="7">
    <location>
        <begin position="211"/>
        <end position="228"/>
    </location>
</feature>
<evidence type="ECO:0000313" key="9">
    <source>
        <dbReference type="EMBL" id="XBM48478.1"/>
    </source>
</evidence>
<feature type="region of interest" description="Disordered" evidence="6">
    <location>
        <begin position="539"/>
        <end position="564"/>
    </location>
</feature>
<organism evidence="9">
    <name type="scientific">Leifsonia sp. NPDC080035</name>
    <dbReference type="NCBI Taxonomy" id="3143936"/>
    <lineage>
        <taxon>Bacteria</taxon>
        <taxon>Bacillati</taxon>
        <taxon>Actinomycetota</taxon>
        <taxon>Actinomycetes</taxon>
        <taxon>Micrococcales</taxon>
        <taxon>Microbacteriaceae</taxon>
        <taxon>Leifsonia</taxon>
    </lineage>
</organism>
<gene>
    <name evidence="9" type="ORF">AAME72_01150</name>
</gene>
<accession>A0AAU7GEA3</accession>
<feature type="domain" description="Cytochrome b/b6 N-terminal region profile" evidence="8">
    <location>
        <begin position="20"/>
        <end position="245"/>
    </location>
</feature>
<evidence type="ECO:0000256" key="1">
    <source>
        <dbReference type="ARBA" id="ARBA00001971"/>
    </source>
</evidence>
<dbReference type="EMBL" id="CP157390">
    <property type="protein sequence ID" value="XBM48478.1"/>
    <property type="molecule type" value="Genomic_DNA"/>
</dbReference>
<feature type="transmembrane region" description="Helical" evidence="7">
    <location>
        <begin position="412"/>
        <end position="432"/>
    </location>
</feature>
<keyword evidence="7" id="KW-0472">Membrane</keyword>
<dbReference type="GO" id="GO:0016491">
    <property type="term" value="F:oxidoreductase activity"/>
    <property type="evidence" value="ECO:0007669"/>
    <property type="project" value="InterPro"/>
</dbReference>
<dbReference type="GO" id="GO:0008121">
    <property type="term" value="F:quinol-cytochrome-c reductase activity"/>
    <property type="evidence" value="ECO:0007669"/>
    <property type="project" value="UniProtKB-EC"/>
</dbReference>
<dbReference type="EC" id="7.1.1.8" evidence="2"/>
<evidence type="ECO:0000256" key="2">
    <source>
        <dbReference type="ARBA" id="ARBA00012951"/>
    </source>
</evidence>
<evidence type="ECO:0000259" key="8">
    <source>
        <dbReference type="PROSITE" id="PS51002"/>
    </source>
</evidence>
<evidence type="ECO:0000256" key="6">
    <source>
        <dbReference type="SAM" id="MobiDB-lite"/>
    </source>
</evidence>
<dbReference type="AlphaFoldDB" id="A0AAU7GEA3"/>
<feature type="transmembrane region" description="Helical" evidence="7">
    <location>
        <begin position="47"/>
        <end position="70"/>
    </location>
</feature>
<name>A0AAU7GEA3_9MICO</name>
<proteinExistence type="predicted"/>
<dbReference type="Gene3D" id="1.20.810.10">
    <property type="entry name" value="Cytochrome Bc1 Complex, Chain C"/>
    <property type="match status" value="1"/>
</dbReference>
<evidence type="ECO:0000256" key="7">
    <source>
        <dbReference type="SAM" id="Phobius"/>
    </source>
</evidence>
<dbReference type="InterPro" id="IPR027387">
    <property type="entry name" value="Cytb/b6-like_sf"/>
</dbReference>
<comment type="cofactor">
    <cofactor evidence="1">
        <name>heme</name>
        <dbReference type="ChEBI" id="CHEBI:30413"/>
    </cofactor>
</comment>
<feature type="transmembrane region" description="Helical" evidence="7">
    <location>
        <begin position="117"/>
        <end position="139"/>
    </location>
</feature>
<dbReference type="PANTHER" id="PTHR19271:SF16">
    <property type="entry name" value="CYTOCHROME B"/>
    <property type="match status" value="1"/>
</dbReference>
<sequence length="564" mass="60406">MPVDRRTHASLTDRFGRVASRSAAGRRLGALRAELATRRAPLHWTNMFGVVALACLLVLFVTGFILMFAYAPSSTRVTYTGPYAPLAGAEMSKALQSTLGISFELPGGMLLRQAHHWAALLLPAAIIMQLLVAFFTGAFRRPRRTSWLLLFGLLIVALIGGWSGYALPDDMLSGTGLRIVEGIVLGIPVIGTWLSWLLFGGEFPGQIIEHLYPIHIAVVPVLLVLLLAGRWREAYLHKAAQFPGEGRSETVIVGVPVWPNLAVRAGGLLAATTGALVLLAATVTIGPIWLYGPSSPGDAGAGSQPDWYTGFLDGALRLVPPGWEFEWLGRTWTLAVLVPLLVVGVFLLLVAVYPFVEEWLSGDSREHHILDRPRNVPTRTGIGVAGIVFYAALWGAASADLVATHLHIGLEVVVHSFQALVVLGPVLAFLLTRRVCLALQKKDQSILLHGYETGRIVRLPGGEYVEVHGAVDAHERYRLVGPDAAAPYAARPDGDGHLRLVDRARARASRFFFEDRLTPVPEQPGALGPADAVVAPDALEAAGALDDGGEGRSDARASSTAGAA</sequence>
<dbReference type="SUPFAM" id="SSF81342">
    <property type="entry name" value="Transmembrane di-heme cytochromes"/>
    <property type="match status" value="1"/>
</dbReference>
<protein>
    <recommendedName>
        <fullName evidence="3">Cytochrome bc1 complex cytochrome b subunit</fullName>
        <ecNumber evidence="2">7.1.1.8</ecNumber>
    </recommendedName>
    <alternativeName>
        <fullName evidence="5">Cytochrome bc1 reductase complex subunit QcrB</fullName>
    </alternativeName>
</protein>
<feature type="transmembrane region" description="Helical" evidence="7">
    <location>
        <begin position="332"/>
        <end position="356"/>
    </location>
</feature>
<dbReference type="InterPro" id="IPR005797">
    <property type="entry name" value="Cyt_b/b6_N"/>
</dbReference>
<feature type="transmembrane region" description="Helical" evidence="7">
    <location>
        <begin position="268"/>
        <end position="290"/>
    </location>
</feature>
<reference evidence="9" key="1">
    <citation type="submission" date="2024-05" db="EMBL/GenBank/DDBJ databases">
        <title>The Natural Products Discovery Center: Release of the First 8490 Sequenced Strains for Exploring Actinobacteria Biosynthetic Diversity.</title>
        <authorList>
            <person name="Kalkreuter E."/>
            <person name="Kautsar S.A."/>
            <person name="Yang D."/>
            <person name="Bader C.D."/>
            <person name="Teijaro C.N."/>
            <person name="Fluegel L."/>
            <person name="Davis C.M."/>
            <person name="Simpson J.R."/>
            <person name="Lauterbach L."/>
            <person name="Steele A.D."/>
            <person name="Gui C."/>
            <person name="Meng S."/>
            <person name="Li G."/>
            <person name="Viehrig K."/>
            <person name="Ye F."/>
            <person name="Su P."/>
            <person name="Kiefer A.F."/>
            <person name="Nichols A."/>
            <person name="Cepeda A.J."/>
            <person name="Yan W."/>
            <person name="Fan B."/>
            <person name="Jiang Y."/>
            <person name="Adhikari A."/>
            <person name="Zheng C.-J."/>
            <person name="Schuster L."/>
            <person name="Cowan T.M."/>
            <person name="Smanski M.J."/>
            <person name="Chevrette M.G."/>
            <person name="de Carvalho L.P.S."/>
            <person name="Shen B."/>
        </authorList>
    </citation>
    <scope>NUCLEOTIDE SEQUENCE</scope>
    <source>
        <strain evidence="9">NPDC080035</strain>
    </source>
</reference>
<dbReference type="RefSeq" id="WP_348788428.1">
    <property type="nucleotide sequence ID" value="NZ_CP157390.1"/>
</dbReference>
<evidence type="ECO:0000256" key="4">
    <source>
        <dbReference type="ARBA" id="ARBA00029351"/>
    </source>
</evidence>
<dbReference type="GO" id="GO:0022904">
    <property type="term" value="P:respiratory electron transport chain"/>
    <property type="evidence" value="ECO:0007669"/>
    <property type="project" value="InterPro"/>
</dbReference>
<dbReference type="InterPro" id="IPR016174">
    <property type="entry name" value="Di-haem_cyt_TM"/>
</dbReference>
<feature type="transmembrane region" description="Helical" evidence="7">
    <location>
        <begin position="145"/>
        <end position="167"/>
    </location>
</feature>
<keyword evidence="7" id="KW-1133">Transmembrane helix</keyword>
<evidence type="ECO:0000256" key="5">
    <source>
        <dbReference type="ARBA" id="ARBA00029568"/>
    </source>
</evidence>
<comment type="catalytic activity">
    <reaction evidence="4">
        <text>a quinol + 2 Fe(III)-[cytochrome c](out) = a quinone + 2 Fe(II)-[cytochrome c](out) + 2 H(+)(out)</text>
        <dbReference type="Rhea" id="RHEA:11484"/>
        <dbReference type="Rhea" id="RHEA-COMP:10350"/>
        <dbReference type="Rhea" id="RHEA-COMP:14399"/>
        <dbReference type="ChEBI" id="CHEBI:15378"/>
        <dbReference type="ChEBI" id="CHEBI:24646"/>
        <dbReference type="ChEBI" id="CHEBI:29033"/>
        <dbReference type="ChEBI" id="CHEBI:29034"/>
        <dbReference type="ChEBI" id="CHEBI:132124"/>
        <dbReference type="EC" id="7.1.1.8"/>
    </reaction>
</comment>
<keyword evidence="7" id="KW-0812">Transmembrane</keyword>
<dbReference type="PANTHER" id="PTHR19271">
    <property type="entry name" value="CYTOCHROME B"/>
    <property type="match status" value="1"/>
</dbReference>
<feature type="transmembrane region" description="Helical" evidence="7">
    <location>
        <begin position="376"/>
        <end position="397"/>
    </location>
</feature>
<dbReference type="PROSITE" id="PS51002">
    <property type="entry name" value="CYTB_NTER"/>
    <property type="match status" value="1"/>
</dbReference>
<evidence type="ECO:0000256" key="3">
    <source>
        <dbReference type="ARBA" id="ARBA00016116"/>
    </source>
</evidence>
<dbReference type="GO" id="GO:0016020">
    <property type="term" value="C:membrane"/>
    <property type="evidence" value="ECO:0007669"/>
    <property type="project" value="InterPro"/>
</dbReference>
<dbReference type="Pfam" id="PF13631">
    <property type="entry name" value="Cytochrom_B_N_2"/>
    <property type="match status" value="1"/>
</dbReference>